<reference evidence="4" key="1">
    <citation type="journal article" date="2015" name="Genome Announc.">
        <title>Draft Genome Sequence of an Anaerobic Ammonium-Oxidizing Bacterium, "Candidatus Brocadia sinica".</title>
        <authorList>
            <person name="Oshiki M."/>
            <person name="Shinyako-Hata K."/>
            <person name="Satoh H."/>
            <person name="Okabe S."/>
        </authorList>
    </citation>
    <scope>NUCLEOTIDE SEQUENCE [LARGE SCALE GENOMIC DNA]</scope>
    <source>
        <strain evidence="4">JPN1</strain>
    </source>
</reference>
<accession>A0ABQ0JVV7</accession>
<keyword evidence="1" id="KW-0175">Coiled coil</keyword>
<dbReference type="SUPFAM" id="SSF52540">
    <property type="entry name" value="P-loop containing nucleoside triphosphate hydrolases"/>
    <property type="match status" value="1"/>
</dbReference>
<evidence type="ECO:0000313" key="3">
    <source>
        <dbReference type="EMBL" id="GAN32857.1"/>
    </source>
</evidence>
<dbReference type="PANTHER" id="PTHR32114:SF2">
    <property type="entry name" value="ABC TRANSPORTER ABCH.3"/>
    <property type="match status" value="1"/>
</dbReference>
<comment type="caution">
    <text evidence="3">The sequence shown here is derived from an EMBL/GenBank/DDBJ whole genome shotgun (WGS) entry which is preliminary data.</text>
</comment>
<proteinExistence type="predicted"/>
<name>A0ABQ0JVV7_9BACT</name>
<dbReference type="InterPro" id="IPR038729">
    <property type="entry name" value="Rad50/SbcC_AAA"/>
</dbReference>
<protein>
    <recommendedName>
        <fullName evidence="2">Rad50/SbcC-type AAA domain-containing protein</fullName>
    </recommendedName>
</protein>
<dbReference type="Gene3D" id="3.40.50.300">
    <property type="entry name" value="P-loop containing nucleotide triphosphate hydrolases"/>
    <property type="match status" value="1"/>
</dbReference>
<dbReference type="InterPro" id="IPR027417">
    <property type="entry name" value="P-loop_NTPase"/>
</dbReference>
<evidence type="ECO:0000256" key="1">
    <source>
        <dbReference type="SAM" id="Coils"/>
    </source>
</evidence>
<dbReference type="EMBL" id="BAFN01000001">
    <property type="protein sequence ID" value="GAN32857.1"/>
    <property type="molecule type" value="Genomic_DNA"/>
</dbReference>
<dbReference type="RefSeq" id="WP_052562945.1">
    <property type="nucleotide sequence ID" value="NZ_BAFN01000001.1"/>
</dbReference>
<organism evidence="3 4">
    <name type="scientific">Candidatus Brocadia sinica JPN1</name>
    <dbReference type="NCBI Taxonomy" id="1197129"/>
    <lineage>
        <taxon>Bacteria</taxon>
        <taxon>Pseudomonadati</taxon>
        <taxon>Planctomycetota</taxon>
        <taxon>Candidatus Brocadiia</taxon>
        <taxon>Candidatus Brocadiales</taxon>
        <taxon>Candidatus Brocadiaceae</taxon>
        <taxon>Candidatus Brocadia</taxon>
    </lineage>
</organism>
<dbReference type="Proteomes" id="UP000032309">
    <property type="component" value="Unassembled WGS sequence"/>
</dbReference>
<evidence type="ECO:0000313" key="4">
    <source>
        <dbReference type="Proteomes" id="UP000032309"/>
    </source>
</evidence>
<feature type="coiled-coil region" evidence="1">
    <location>
        <begin position="194"/>
        <end position="305"/>
    </location>
</feature>
<dbReference type="Pfam" id="PF13476">
    <property type="entry name" value="AAA_23"/>
    <property type="match status" value="1"/>
</dbReference>
<feature type="domain" description="Rad50/SbcC-type AAA" evidence="2">
    <location>
        <begin position="5"/>
        <end position="236"/>
    </location>
</feature>
<evidence type="ECO:0000259" key="2">
    <source>
        <dbReference type="Pfam" id="PF13476"/>
    </source>
</evidence>
<keyword evidence="4" id="KW-1185">Reference proteome</keyword>
<dbReference type="PANTHER" id="PTHR32114">
    <property type="entry name" value="ABC TRANSPORTER ABCH.3"/>
    <property type="match status" value="1"/>
</dbReference>
<gene>
    <name evidence="3" type="ORF">BROSI_A1372</name>
</gene>
<sequence>MFVDKIILEDFRIYYDYHELNFSKSSKKNVFIISGSNGFGKTTLLNSLVWCLYGKLMVDVDEKFRKEIYESGGYKHFAIENLNKLARENGKLSYQVSITLSDIIIPSLPCKEVKITRTFDVEKGEDSVEVLVDGMENELTREVGQEIFINDFILPKEIAKFFFFDAEKIVSLAEIKSIDDKRNLSKAYSEVLGIKKYEDLKTNLEDLRIRFKRNSASEKDRNKFEELQKEITQFKNVIQECERQITILQEEKASKKRSSEQYQEKLIREGNTITVEELNDLKKLKVKLTEEADAIKAKLTELLDLIPFANDEYCSEFIGVRIKRFFSDQLAA</sequence>